<proteinExistence type="predicted"/>
<keyword evidence="3" id="KW-1185">Reference proteome</keyword>
<name>A0AAV2HHM2_LYMST</name>
<evidence type="ECO:0000313" key="2">
    <source>
        <dbReference type="EMBL" id="CAL1533551.1"/>
    </source>
</evidence>
<feature type="compositionally biased region" description="Polar residues" evidence="1">
    <location>
        <begin position="603"/>
        <end position="635"/>
    </location>
</feature>
<feature type="region of interest" description="Disordered" evidence="1">
    <location>
        <begin position="482"/>
        <end position="571"/>
    </location>
</feature>
<accession>A0AAV2HHM2</accession>
<protein>
    <submittedName>
        <fullName evidence="2">Uncharacterized protein</fullName>
    </submittedName>
</protein>
<evidence type="ECO:0000313" key="3">
    <source>
        <dbReference type="Proteomes" id="UP001497497"/>
    </source>
</evidence>
<dbReference type="AlphaFoldDB" id="A0AAV2HHM2"/>
<organism evidence="2 3">
    <name type="scientific">Lymnaea stagnalis</name>
    <name type="common">Great pond snail</name>
    <name type="synonym">Helix stagnalis</name>
    <dbReference type="NCBI Taxonomy" id="6523"/>
    <lineage>
        <taxon>Eukaryota</taxon>
        <taxon>Metazoa</taxon>
        <taxon>Spiralia</taxon>
        <taxon>Lophotrochozoa</taxon>
        <taxon>Mollusca</taxon>
        <taxon>Gastropoda</taxon>
        <taxon>Heterobranchia</taxon>
        <taxon>Euthyneura</taxon>
        <taxon>Panpulmonata</taxon>
        <taxon>Hygrophila</taxon>
        <taxon>Lymnaeoidea</taxon>
        <taxon>Lymnaeidae</taxon>
        <taxon>Lymnaea</taxon>
    </lineage>
</organism>
<gene>
    <name evidence="2" type="ORF">GSLYS_00007511001</name>
</gene>
<dbReference type="Proteomes" id="UP001497497">
    <property type="component" value="Unassembled WGS sequence"/>
</dbReference>
<feature type="non-terminal residue" evidence="2">
    <location>
        <position position="653"/>
    </location>
</feature>
<feature type="region of interest" description="Disordered" evidence="1">
    <location>
        <begin position="42"/>
        <end position="81"/>
    </location>
</feature>
<feature type="compositionally biased region" description="Basic and acidic residues" evidence="1">
    <location>
        <begin position="482"/>
        <end position="494"/>
    </location>
</feature>
<feature type="region of interest" description="Disordered" evidence="1">
    <location>
        <begin position="357"/>
        <end position="380"/>
    </location>
</feature>
<reference evidence="2 3" key="1">
    <citation type="submission" date="2024-04" db="EMBL/GenBank/DDBJ databases">
        <authorList>
            <consortium name="Genoscope - CEA"/>
            <person name="William W."/>
        </authorList>
    </citation>
    <scope>NUCLEOTIDE SEQUENCE [LARGE SCALE GENOMIC DNA]</scope>
</reference>
<evidence type="ECO:0000256" key="1">
    <source>
        <dbReference type="SAM" id="MobiDB-lite"/>
    </source>
</evidence>
<feature type="region of interest" description="Disordered" evidence="1">
    <location>
        <begin position="593"/>
        <end position="653"/>
    </location>
</feature>
<dbReference type="EMBL" id="CAXITT010000145">
    <property type="protein sequence ID" value="CAL1533551.1"/>
    <property type="molecule type" value="Genomic_DNA"/>
</dbReference>
<comment type="caution">
    <text evidence="2">The sequence shown here is derived from an EMBL/GenBank/DDBJ whole genome shotgun (WGS) entry which is preliminary data.</text>
</comment>
<sequence length="653" mass="72290">MENNHGNQVKSASKEILKLKAFWEPADDAHADHKSVSFQQRKAFSRNPGPLKAQIESSRKSVHSGQPFQHSVPGRPKSTPGFGDYFDSTEGSKKVRVSFIKASQQDLKRQLLSGQDIYHRQCVSSLDHVAREKKLIESRGYVQAEKSDELDFSEKVKAFRALFKTKHGIHNSGIRNHITDVFRIHNSGVRNHITDVSNEQLQRGKGLGDVQEGGNHVKFTARSRRYNYSEPVSDVIGEGSLDEQRNTCVDENGSLRLTNTAPRDSDEREWYGHRNSSREEVSRVYTTTVNNDADSEDPSHVTLLAEMRVINNSSDIRMLGKHSKGMSLLRSSQADELQLTCEEDRRRRTIGDNAEVQRKPSPLVGPGNVNGNSFSENSEVETLRTLDRFQREQTSSGSKSLKHVIKRQPINNSDGLRLTSDPANAIGHIISGTHAREYSRGPYGPLGDKNSTALNLSHSSKIPMDFVKQHCEILETKLEQKGNDKLNSYPDKKYSPPVTQSSSSNSYTEQFEINGGFSLKGPMRPNSVVPSSAAGEQEVRVLPERSQSATPTSGRMHKQGNLLSERSGEDVPLPGASLRAHLNYLGASLSSLSSKLNSDLGSERSSVLGSGSRTRSTSDLNNATFNIVTRTQSNKSGKDGSPAREAIQKFNNQ</sequence>